<evidence type="ECO:0000313" key="2">
    <source>
        <dbReference type="Proteomes" id="UP001164539"/>
    </source>
</evidence>
<sequence length="285" mass="31658">MTKTRRRASVTANSEEGFQNQLDPEPNSNTRIPKTPFTKLSSLSLKSVLLYDWWLVKAEDKGLAVGGVASRGNLGVRAFCSTAITKRHDTTTLETEDGITITISGFINRSRTHLNGFPLEVCNHFPLGFPYYWEEYAKQFGGQEYPKRAVPSTGSYFDEVNMSPSSDTNTLQPVFLDDTPVTKIRDLLMTPGGDSENSVLHKEMLNVLGKCSSSSVQDEARSNNNNSKASQQSRTVRKTEKDKCSDQTKKGIGIPNPSRGVVTRSMARLRNLANEQEDNFSSIKH</sequence>
<keyword evidence="2" id="KW-1185">Reference proteome</keyword>
<comment type="caution">
    <text evidence="1">The sequence shown here is derived from an EMBL/GenBank/DDBJ whole genome shotgun (WGS) entry which is preliminary data.</text>
</comment>
<organism evidence="1 2">
    <name type="scientific">Melia azedarach</name>
    <name type="common">Chinaberry tree</name>
    <dbReference type="NCBI Taxonomy" id="155640"/>
    <lineage>
        <taxon>Eukaryota</taxon>
        <taxon>Viridiplantae</taxon>
        <taxon>Streptophyta</taxon>
        <taxon>Embryophyta</taxon>
        <taxon>Tracheophyta</taxon>
        <taxon>Spermatophyta</taxon>
        <taxon>Magnoliopsida</taxon>
        <taxon>eudicotyledons</taxon>
        <taxon>Gunneridae</taxon>
        <taxon>Pentapetalae</taxon>
        <taxon>rosids</taxon>
        <taxon>malvids</taxon>
        <taxon>Sapindales</taxon>
        <taxon>Meliaceae</taxon>
        <taxon>Melia</taxon>
    </lineage>
</organism>
<dbReference type="Proteomes" id="UP001164539">
    <property type="component" value="Chromosome 13"/>
</dbReference>
<reference evidence="1 2" key="1">
    <citation type="journal article" date="2023" name="Science">
        <title>Complex scaffold remodeling in plant triterpene biosynthesis.</title>
        <authorList>
            <person name="De La Pena R."/>
            <person name="Hodgson H."/>
            <person name="Liu J.C."/>
            <person name="Stephenson M.J."/>
            <person name="Martin A.C."/>
            <person name="Owen C."/>
            <person name="Harkess A."/>
            <person name="Leebens-Mack J."/>
            <person name="Jimenez L.E."/>
            <person name="Osbourn A."/>
            <person name="Sattely E.S."/>
        </authorList>
    </citation>
    <scope>NUCLEOTIDE SEQUENCE [LARGE SCALE GENOMIC DNA]</scope>
    <source>
        <strain evidence="2">cv. JPN11</strain>
        <tissue evidence="1">Leaf</tissue>
    </source>
</reference>
<gene>
    <name evidence="1" type="ORF">OWV82_022980</name>
</gene>
<proteinExistence type="predicted"/>
<dbReference type="EMBL" id="CM051406">
    <property type="protein sequence ID" value="KAJ4703010.1"/>
    <property type="molecule type" value="Genomic_DNA"/>
</dbReference>
<evidence type="ECO:0000313" key="1">
    <source>
        <dbReference type="EMBL" id="KAJ4703010.1"/>
    </source>
</evidence>
<name>A0ACC1WV40_MELAZ</name>
<accession>A0ACC1WV40</accession>
<protein>
    <submittedName>
        <fullName evidence="1">Uncharacterized protein</fullName>
    </submittedName>
</protein>